<accession>A0AAN3SGG6</accession>
<dbReference type="InterPro" id="IPR027372">
    <property type="entry name" value="Phytase-like_dom"/>
</dbReference>
<sequence>MNFLNQRPLLDAKQQPFVTNTVDAEGLALTHNGKSLLWSSELGAPLRLSTLDGVMEKDFTSLFPARFNISSDKESSNGIRSGNAWEGLTVTPDGKSLFIAVESSLKQDGPIASPINSGTARLLQFSIDADGRPSKQLHEYLYITDPVPQVSKFGINDNGVSEVLALNDHQLLVIERSGRNVSAGFNDWDYSVRVYMVDLTAASDIKNIDSLQDWSNKSTLQPVSKKLLIDFADYTSSADCIEGVTFGPLIDGHTSLIFVSDNNFQPHQQTKFYLFIDKENKLKI</sequence>
<dbReference type="SUPFAM" id="SSF50956">
    <property type="entry name" value="Thermostable phytase (3-phytase)"/>
    <property type="match status" value="1"/>
</dbReference>
<feature type="domain" description="Phytase-like" evidence="1">
    <location>
        <begin position="2"/>
        <end position="264"/>
    </location>
</feature>
<dbReference type="Proteomes" id="UP000005056">
    <property type="component" value="Unassembled WGS sequence"/>
</dbReference>
<gene>
    <name evidence="2" type="ORF">HMPREF9350_00963</name>
</gene>
<dbReference type="PANTHER" id="PTHR37957:SF1">
    <property type="entry name" value="PHYTASE-LIKE DOMAIN-CONTAINING PROTEIN"/>
    <property type="match status" value="1"/>
</dbReference>
<dbReference type="PANTHER" id="PTHR37957">
    <property type="entry name" value="BLR7070 PROTEIN"/>
    <property type="match status" value="1"/>
</dbReference>
<name>A0AAN3SGG6_ECOLX</name>
<dbReference type="AlphaFoldDB" id="A0AAN3SGG6"/>
<protein>
    <recommendedName>
        <fullName evidence="1">Phytase-like domain-containing protein</fullName>
    </recommendedName>
</protein>
<dbReference type="Pfam" id="PF13449">
    <property type="entry name" value="Phytase-like"/>
    <property type="match status" value="1"/>
</dbReference>
<dbReference type="EMBL" id="ADWQ01000003">
    <property type="protein sequence ID" value="EFU36905.1"/>
    <property type="molecule type" value="Genomic_DNA"/>
</dbReference>
<organism evidence="2 3">
    <name type="scientific">Escherichia coli MS 85-1</name>
    <dbReference type="NCBI Taxonomy" id="679202"/>
    <lineage>
        <taxon>Bacteria</taxon>
        <taxon>Pseudomonadati</taxon>
        <taxon>Pseudomonadota</taxon>
        <taxon>Gammaproteobacteria</taxon>
        <taxon>Enterobacterales</taxon>
        <taxon>Enterobacteriaceae</taxon>
        <taxon>Escherichia</taxon>
    </lineage>
</organism>
<reference evidence="2 3" key="1">
    <citation type="submission" date="2010-09" db="EMBL/GenBank/DDBJ databases">
        <authorList>
            <person name="Weinstock G."/>
            <person name="Sodergren E."/>
            <person name="Clifton S."/>
            <person name="Fulton L."/>
            <person name="Fulton B."/>
            <person name="Courtney L."/>
            <person name="Fronick C."/>
            <person name="Harrison M."/>
            <person name="Strong C."/>
            <person name="Farmer C."/>
            <person name="Delahaunty K."/>
            <person name="Markovic C."/>
            <person name="Hall O."/>
            <person name="Minx P."/>
            <person name="Tomlinson C."/>
            <person name="Mitreva M."/>
            <person name="Hou S."/>
            <person name="Chen J."/>
            <person name="Wollam A."/>
            <person name="Pepin K.H."/>
            <person name="Johnson M."/>
            <person name="Bhonagiri V."/>
            <person name="Zhang X."/>
            <person name="Suruliraj S."/>
            <person name="Warren W."/>
            <person name="Chinwalla A."/>
            <person name="Mardis E.R."/>
            <person name="Wilson R.K."/>
        </authorList>
    </citation>
    <scope>NUCLEOTIDE SEQUENCE [LARGE SCALE GENOMIC DNA]</scope>
    <source>
        <strain evidence="2 3">MS 85-1</strain>
    </source>
</reference>
<evidence type="ECO:0000313" key="3">
    <source>
        <dbReference type="Proteomes" id="UP000005056"/>
    </source>
</evidence>
<evidence type="ECO:0000313" key="2">
    <source>
        <dbReference type="EMBL" id="EFU36905.1"/>
    </source>
</evidence>
<comment type="caution">
    <text evidence="2">The sequence shown here is derived from an EMBL/GenBank/DDBJ whole genome shotgun (WGS) entry which is preliminary data.</text>
</comment>
<proteinExistence type="predicted"/>
<evidence type="ECO:0000259" key="1">
    <source>
        <dbReference type="Pfam" id="PF13449"/>
    </source>
</evidence>